<evidence type="ECO:0000313" key="3">
    <source>
        <dbReference type="Proteomes" id="UP000606396"/>
    </source>
</evidence>
<reference evidence="2 3" key="1">
    <citation type="journal article" date="2020" name="ISME J.">
        <title>Comparative genomics reveals insights into cyanobacterial evolution and habitat adaptation.</title>
        <authorList>
            <person name="Chen M.Y."/>
            <person name="Teng W.K."/>
            <person name="Zhao L."/>
            <person name="Hu C.X."/>
            <person name="Zhou Y.K."/>
            <person name="Han B.P."/>
            <person name="Song L.R."/>
            <person name="Shu W.S."/>
        </authorList>
    </citation>
    <scope>NUCLEOTIDE SEQUENCE [LARGE SCALE GENOMIC DNA]</scope>
    <source>
        <strain evidence="2 3">FACHB-252</strain>
    </source>
</reference>
<evidence type="ECO:0000313" key="2">
    <source>
        <dbReference type="EMBL" id="MBD2614438.1"/>
    </source>
</evidence>
<protein>
    <submittedName>
        <fullName evidence="2">DUF3962 domain-containing protein</fullName>
    </submittedName>
</protein>
<sequence>MTSRTKPANILLPARMSLVTDAFANLEIAVLPFPFVQVVADFRRDMVRVLSRGNKKIEVPPPYRQLNNALVACASTLTYGFEYVGYDQESNSSLYQALAVGTPENPLKTPTLQQIHELVRIWAQEWTKKYRDKGKPDEVNSVCDRFLERMGVIPPDWDWQRIKPETLVRDINAEKGLGFQAIPSLLATMLHGKKCIINSRKRQQEIQWRKVQGGGSGKVGLYLVSKPFKANYTDNGKEREGYFAYRLDFNVETQAGRFNDNGNLKLWIFLHLSCQRYPHEPLLKANYGRDISVLMGMNKARLSDYEVDSTLVRLVIENNGKEKENLWRLQLPELLAAFKARALEQPENILNNLAGFGNLDNSNNWGDKDEYYLIHTEGYKYEHEKHKRGHSIKTGFSFLERGDIIARVLELLNGILVPDNPMQSDIPAPSGIKAPLAMRDYEFISRPRKKRQPYQQIAINGIYRALQGKAMHIFLIYREQDTCEVVYQQLRDVFLLNENEDFPQDITVSKILIDDATLLHPLNTGGLLPKDRNKFDEQIRKQHQAKREAWRIFLQKNAIIPRINF</sequence>
<gene>
    <name evidence="2" type="ORF">H6G94_24720</name>
</gene>
<evidence type="ECO:0000259" key="1">
    <source>
        <dbReference type="Pfam" id="PF13111"/>
    </source>
</evidence>
<feature type="domain" description="pPIWI-RE module N-terminal" evidence="1">
    <location>
        <begin position="27"/>
        <end position="419"/>
    </location>
</feature>
<comment type="caution">
    <text evidence="2">The sequence shown here is derived from an EMBL/GenBank/DDBJ whole genome shotgun (WGS) entry which is preliminary data.</text>
</comment>
<dbReference type="RefSeq" id="WP_190951412.1">
    <property type="nucleotide sequence ID" value="NZ_JACJTC010000018.1"/>
</dbReference>
<accession>A0ABR8HG22</accession>
<organism evidence="2 3">
    <name type="scientific">Nostoc punctiforme FACHB-252</name>
    <dbReference type="NCBI Taxonomy" id="1357509"/>
    <lineage>
        <taxon>Bacteria</taxon>
        <taxon>Bacillati</taxon>
        <taxon>Cyanobacteriota</taxon>
        <taxon>Cyanophyceae</taxon>
        <taxon>Nostocales</taxon>
        <taxon>Nostocaceae</taxon>
        <taxon>Nostoc</taxon>
    </lineage>
</organism>
<dbReference type="Proteomes" id="UP000606396">
    <property type="component" value="Unassembled WGS sequence"/>
</dbReference>
<name>A0ABR8HG22_NOSPU</name>
<dbReference type="Pfam" id="PF13111">
    <property type="entry name" value="pPIWI_RE_X"/>
    <property type="match status" value="1"/>
</dbReference>
<keyword evidence="3" id="KW-1185">Reference proteome</keyword>
<dbReference type="EMBL" id="JACJTC010000018">
    <property type="protein sequence ID" value="MBD2614438.1"/>
    <property type="molecule type" value="Genomic_DNA"/>
</dbReference>
<dbReference type="InterPro" id="IPR025085">
    <property type="entry name" value="pPIWI_RE_X"/>
</dbReference>
<proteinExistence type="predicted"/>